<name>A0AB37AYM2_9BURK</name>
<dbReference type="GO" id="GO:0016757">
    <property type="term" value="F:glycosyltransferase activity"/>
    <property type="evidence" value="ECO:0007669"/>
    <property type="project" value="TreeGrafter"/>
</dbReference>
<organism evidence="4 5">
    <name type="scientific">Burkholderia multivorans</name>
    <dbReference type="NCBI Taxonomy" id="87883"/>
    <lineage>
        <taxon>Bacteria</taxon>
        <taxon>Pseudomonadati</taxon>
        <taxon>Pseudomonadota</taxon>
        <taxon>Betaproteobacteria</taxon>
        <taxon>Burkholderiales</taxon>
        <taxon>Burkholderiaceae</taxon>
        <taxon>Burkholderia</taxon>
        <taxon>Burkholderia cepacia complex</taxon>
    </lineage>
</organism>
<dbReference type="PANTHER" id="PTHR21461">
    <property type="entry name" value="GLYCOSYLTRANSFERASE FAMILY 92 PROTEIN"/>
    <property type="match status" value="1"/>
</dbReference>
<dbReference type="EMBL" id="PVFR01000016">
    <property type="protein sequence ID" value="PRE53798.1"/>
    <property type="molecule type" value="Genomic_DNA"/>
</dbReference>
<evidence type="ECO:0000313" key="4">
    <source>
        <dbReference type="EMBL" id="PRE53798.1"/>
    </source>
</evidence>
<evidence type="ECO:0000256" key="2">
    <source>
        <dbReference type="ARBA" id="ARBA00022692"/>
    </source>
</evidence>
<gene>
    <name evidence="4" type="ORF">C6P99_05885</name>
</gene>
<dbReference type="PANTHER" id="PTHR21461:SF69">
    <property type="entry name" value="GLYCOSYLTRANSFERASE FAMILY 92 PROTEIN"/>
    <property type="match status" value="1"/>
</dbReference>
<comment type="caution">
    <text evidence="4">The sequence shown here is derived from an EMBL/GenBank/DDBJ whole genome shotgun (WGS) entry which is preliminary data.</text>
</comment>
<proteinExistence type="predicted"/>
<reference evidence="4 5" key="1">
    <citation type="submission" date="2018-03" db="EMBL/GenBank/DDBJ databases">
        <authorList>
            <person name="Nguyen K."/>
            <person name="Fouts D."/>
            <person name="Sutton G."/>
        </authorList>
    </citation>
    <scope>NUCLEOTIDE SEQUENCE [LARGE SCALE GENOMIC DNA]</scope>
    <source>
        <strain evidence="4 5">AU14328</strain>
    </source>
</reference>
<protein>
    <recommendedName>
        <fullName evidence="6">Glycosyltransferase family 2 protein</fullName>
    </recommendedName>
</protein>
<dbReference type="InterPro" id="IPR029044">
    <property type="entry name" value="Nucleotide-diphossugar_trans"/>
</dbReference>
<dbReference type="Proteomes" id="UP000237811">
    <property type="component" value="Unassembled WGS sequence"/>
</dbReference>
<comment type="subcellular location">
    <subcellularLocation>
        <location evidence="1">Membrane</location>
        <topology evidence="1">Single-pass membrane protein</topology>
    </subcellularLocation>
</comment>
<dbReference type="AlphaFoldDB" id="A0AB37AYM2"/>
<accession>A0AB37AYM2</accession>
<sequence length="407" mass="45727">MIDKIGVASIFKNEYPFIVEWLAYHRSLGVKRFFVADNESDDGTRELLICLRNLGYIELEFQPVVEGENSQLAAYKMLLEKYGGETDWLAFVDADEFLVLERDDISIEDYLREISEIKDVGAVAVNWAVYGSSHWVTAGPGFVTDRFILRAEQSRSVNRHYKTLLNTSACRGVGTNPHSFKIGKDKIYVNSLGQRLTDDELGGLTKDPVWGGIRINHYVVKSRGEFFTKKRPRGRPGGKTRAAEFFSQHDVNDVEDRLSDVRAVALQKEYKKIVAALHDAGFEYSEQVDKNALFYSTGSGGLKFRVDGVSFENERIDCKGWVAAPKNNCVDFNLLVNYTVVVRAVSVERMTRIDVARHLKGDPDARYGFKCVFDVKKAIEEAGPIDLVELCIGAGDNNVGVITRLVI</sequence>
<dbReference type="GO" id="GO:0005737">
    <property type="term" value="C:cytoplasm"/>
    <property type="evidence" value="ECO:0007669"/>
    <property type="project" value="TreeGrafter"/>
</dbReference>
<dbReference type="RefSeq" id="WP_105776233.1">
    <property type="nucleotide sequence ID" value="NZ_PVFQ01000016.1"/>
</dbReference>
<dbReference type="Pfam" id="PF13704">
    <property type="entry name" value="Glyco_tranf_2_4"/>
    <property type="match status" value="1"/>
</dbReference>
<evidence type="ECO:0000313" key="5">
    <source>
        <dbReference type="Proteomes" id="UP000237811"/>
    </source>
</evidence>
<evidence type="ECO:0008006" key="6">
    <source>
        <dbReference type="Google" id="ProtNLM"/>
    </source>
</evidence>
<dbReference type="SUPFAM" id="SSF53448">
    <property type="entry name" value="Nucleotide-diphospho-sugar transferases"/>
    <property type="match status" value="1"/>
</dbReference>
<evidence type="ECO:0000256" key="1">
    <source>
        <dbReference type="ARBA" id="ARBA00004167"/>
    </source>
</evidence>
<dbReference type="GO" id="GO:0016020">
    <property type="term" value="C:membrane"/>
    <property type="evidence" value="ECO:0007669"/>
    <property type="project" value="UniProtKB-SubCell"/>
</dbReference>
<keyword evidence="3" id="KW-0472">Membrane</keyword>
<evidence type="ECO:0000256" key="3">
    <source>
        <dbReference type="ARBA" id="ARBA00022989"/>
    </source>
</evidence>
<keyword evidence="2" id="KW-0812">Transmembrane</keyword>
<keyword evidence="3" id="KW-1133">Transmembrane helix</keyword>